<dbReference type="HOGENOM" id="CLU_3048053_0_0_11"/>
<dbReference type="EMBL" id="ACUX02000006">
    <property type="protein sequence ID" value="EEZ61338.1"/>
    <property type="molecule type" value="Genomic_DNA"/>
</dbReference>
<accession>D0WFS4</accession>
<name>D0WFS4_SLAES</name>
<evidence type="ECO:0000313" key="2">
    <source>
        <dbReference type="Proteomes" id="UP000006001"/>
    </source>
</evidence>
<protein>
    <submittedName>
        <fullName evidence="1">Uncharacterized protein</fullName>
    </submittedName>
</protein>
<gene>
    <name evidence="1" type="ORF">HMPREF0762_00675</name>
</gene>
<keyword evidence="2" id="KW-1185">Reference proteome</keyword>
<reference evidence="1" key="1">
    <citation type="submission" date="2009-10" db="EMBL/GenBank/DDBJ databases">
        <authorList>
            <person name="Weinstock G."/>
            <person name="Sodergren E."/>
            <person name="Clifton S."/>
            <person name="Fulton L."/>
            <person name="Fulton B."/>
            <person name="Courtney L."/>
            <person name="Fronick C."/>
            <person name="Harrison M."/>
            <person name="Strong C."/>
            <person name="Farmer C."/>
            <person name="Delahaunty K."/>
            <person name="Markovic C."/>
            <person name="Hall O."/>
            <person name="Minx P."/>
            <person name="Tomlinson C."/>
            <person name="Mitreva M."/>
            <person name="Nelson J."/>
            <person name="Hou S."/>
            <person name="Wollam A."/>
            <person name="Pepin K.H."/>
            <person name="Johnson M."/>
            <person name="Bhonagiri V."/>
            <person name="Nash W.E."/>
            <person name="Warren W."/>
            <person name="Chinwalla A."/>
            <person name="Mardis E.R."/>
            <person name="Wilson R.K."/>
        </authorList>
    </citation>
    <scope>NUCLEOTIDE SEQUENCE [LARGE SCALE GENOMIC DNA]</scope>
    <source>
        <strain evidence="1">ATCC 700122</strain>
    </source>
</reference>
<dbReference type="Proteomes" id="UP000006001">
    <property type="component" value="Unassembled WGS sequence"/>
</dbReference>
<sequence>MIEFRDEIWHDAPFRRRSKESPAHEAPGARFILIYVPHARQNCRCIANAHAPRR</sequence>
<dbReference type="AlphaFoldDB" id="D0WFS4"/>
<evidence type="ECO:0000313" key="1">
    <source>
        <dbReference type="EMBL" id="EEZ61338.1"/>
    </source>
</evidence>
<organism evidence="1 2">
    <name type="scientific">Slackia exigua (strain ATCC 700122 / DSM 15923 / CIP 105133 / JCM 11022 / KCTC 5966 / S-7)</name>
    <dbReference type="NCBI Taxonomy" id="649764"/>
    <lineage>
        <taxon>Bacteria</taxon>
        <taxon>Bacillati</taxon>
        <taxon>Actinomycetota</taxon>
        <taxon>Coriobacteriia</taxon>
        <taxon>Eggerthellales</taxon>
        <taxon>Eggerthellaceae</taxon>
        <taxon>Slackia</taxon>
    </lineage>
</organism>
<comment type="caution">
    <text evidence="1">The sequence shown here is derived from an EMBL/GenBank/DDBJ whole genome shotgun (WGS) entry which is preliminary data.</text>
</comment>
<proteinExistence type="predicted"/>